<evidence type="ECO:0000313" key="1">
    <source>
        <dbReference type="EMBL" id="EAU64830.1"/>
    </source>
</evidence>
<reference evidence="1 2" key="1">
    <citation type="submission" date="2006-04" db="EMBL/GenBank/DDBJ databases">
        <authorList>
            <person name="Nierman W.C."/>
        </authorList>
    </citation>
    <scope>NUCLEOTIDE SEQUENCE [LARGE SCALE GENOMIC DNA]</scope>
    <source>
        <strain evidence="1 2">DW4/3-1</strain>
    </source>
</reference>
<gene>
    <name evidence="1" type="ORF">STIAU_2333</name>
</gene>
<comment type="caution">
    <text evidence="1">The sequence shown here is derived from an EMBL/GenBank/DDBJ whole genome shotgun (WGS) entry which is preliminary data.</text>
</comment>
<evidence type="ECO:0000313" key="2">
    <source>
        <dbReference type="Proteomes" id="UP000032702"/>
    </source>
</evidence>
<protein>
    <submittedName>
        <fullName evidence="1">Uncharacterized protein</fullName>
    </submittedName>
</protein>
<organism evidence="1 2">
    <name type="scientific">Stigmatella aurantiaca (strain DW4/3-1)</name>
    <dbReference type="NCBI Taxonomy" id="378806"/>
    <lineage>
        <taxon>Bacteria</taxon>
        <taxon>Pseudomonadati</taxon>
        <taxon>Myxococcota</taxon>
        <taxon>Myxococcia</taxon>
        <taxon>Myxococcales</taxon>
        <taxon>Cystobacterineae</taxon>
        <taxon>Archangiaceae</taxon>
        <taxon>Stigmatella</taxon>
    </lineage>
</organism>
<sequence>MKRQPPGVMLQEHFASELKITEIKKIPAMVA</sequence>
<proteinExistence type="predicted"/>
<dbReference type="EMBL" id="AAMD01000101">
    <property type="protein sequence ID" value="EAU64830.1"/>
    <property type="molecule type" value="Genomic_DNA"/>
</dbReference>
<dbReference type="Proteomes" id="UP000032702">
    <property type="component" value="Unassembled WGS sequence"/>
</dbReference>
<dbReference type="AlphaFoldDB" id="Q08WI5"/>
<accession>Q08WI5</accession>
<name>Q08WI5_STIAD</name>